<dbReference type="EMBL" id="CP013355">
    <property type="protein sequence ID" value="AMC12177.1"/>
    <property type="molecule type" value="Genomic_DNA"/>
</dbReference>
<evidence type="ECO:0000259" key="1">
    <source>
        <dbReference type="SMART" id="SM00849"/>
    </source>
</evidence>
<dbReference type="Proteomes" id="UP000059672">
    <property type="component" value="Chromosome"/>
</dbReference>
<keyword evidence="3" id="KW-1185">Reference proteome</keyword>
<dbReference type="PANTHER" id="PTHR42663:SF6">
    <property type="entry name" value="HYDROLASE C777.06C-RELATED"/>
    <property type="match status" value="1"/>
</dbReference>
<dbReference type="InterPro" id="IPR001279">
    <property type="entry name" value="Metallo-B-lactamas"/>
</dbReference>
<dbReference type="STRING" id="1622118.Lupro_03250"/>
<keyword evidence="2" id="KW-0378">Hydrolase</keyword>
<dbReference type="KEGG" id="lut:Lupro_03250"/>
<dbReference type="RefSeq" id="WP_068211390.1">
    <property type="nucleotide sequence ID" value="NZ_CP013355.1"/>
</dbReference>
<dbReference type="InterPro" id="IPR036866">
    <property type="entry name" value="RibonucZ/Hydroxyglut_hydro"/>
</dbReference>
<organism evidence="2 3">
    <name type="scientific">Lutibacter profundi</name>
    <dbReference type="NCBI Taxonomy" id="1622118"/>
    <lineage>
        <taxon>Bacteria</taxon>
        <taxon>Pseudomonadati</taxon>
        <taxon>Bacteroidota</taxon>
        <taxon>Flavobacteriia</taxon>
        <taxon>Flavobacteriales</taxon>
        <taxon>Flavobacteriaceae</taxon>
        <taxon>Lutibacter</taxon>
    </lineage>
</organism>
<dbReference type="GO" id="GO:0016787">
    <property type="term" value="F:hydrolase activity"/>
    <property type="evidence" value="ECO:0007669"/>
    <property type="project" value="UniProtKB-KW"/>
</dbReference>
<feature type="domain" description="Metallo-beta-lactamase" evidence="1">
    <location>
        <begin position="34"/>
        <end position="223"/>
    </location>
</feature>
<dbReference type="SUPFAM" id="SSF56281">
    <property type="entry name" value="Metallo-hydrolase/oxidoreductase"/>
    <property type="match status" value="1"/>
</dbReference>
<dbReference type="Pfam" id="PF12706">
    <property type="entry name" value="Lactamase_B_2"/>
    <property type="match status" value="1"/>
</dbReference>
<name>A0A120IEM8_9FLAO</name>
<dbReference type="SMART" id="SM00849">
    <property type="entry name" value="Lactamase_B"/>
    <property type="match status" value="1"/>
</dbReference>
<dbReference type="OrthoDB" id="9781189at2"/>
<reference evidence="3" key="1">
    <citation type="submission" date="2015-12" db="EMBL/GenBank/DDBJ databases">
        <title>Complete genome sequence of Lutibacter profundus strain LP1.</title>
        <authorList>
            <person name="Wissuwa J."/>
            <person name="Le Moine Bauer S."/>
            <person name="Stokke R."/>
            <person name="Dahle H."/>
            <person name="Steen I.H."/>
        </authorList>
    </citation>
    <scope>NUCLEOTIDE SEQUENCE [LARGE SCALE GENOMIC DNA]</scope>
    <source>
        <strain evidence="3">LP1</strain>
    </source>
</reference>
<dbReference type="CDD" id="cd16279">
    <property type="entry name" value="metallo-hydrolase-like_MBL-fold"/>
    <property type="match status" value="1"/>
</dbReference>
<proteinExistence type="predicted"/>
<sequence>MKITFLGTGTSQGIPVINCTHPVCLSKDKRDKRLRVSILVEWDDFSYVVDCGPDFRYQMLRANVTKIDGVLFTHEHADHTAGLDDLRPFSFQLGAVPIYAQKRVLENLAQRFDYIFEDKNKYPGAPSVVQNEIKNTPFQLKNLKIIPIEVAHGELLIFGFRFGNVAYLTDVKTITTKEKTKLKNLEVLIINAIRYKPHRSHLNLEEALNLIEELKPKKAYLTHISHYLGFHADVEKTLPKNVFLAYDELVLDIT</sequence>
<evidence type="ECO:0000313" key="3">
    <source>
        <dbReference type="Proteomes" id="UP000059672"/>
    </source>
</evidence>
<protein>
    <submittedName>
        <fullName evidence="2">MBL fold metallo-hydrolase</fullName>
    </submittedName>
</protein>
<accession>A0A120IEM8</accession>
<gene>
    <name evidence="2" type="ORF">Lupro_03250</name>
</gene>
<dbReference type="PATRIC" id="fig|1622118.3.peg.690"/>
<evidence type="ECO:0000313" key="2">
    <source>
        <dbReference type="EMBL" id="AMC12177.1"/>
    </source>
</evidence>
<dbReference type="Gene3D" id="3.60.15.10">
    <property type="entry name" value="Ribonuclease Z/Hydroxyacylglutathione hydrolase-like"/>
    <property type="match status" value="1"/>
</dbReference>
<dbReference type="PANTHER" id="PTHR42663">
    <property type="entry name" value="HYDROLASE C777.06C-RELATED-RELATED"/>
    <property type="match status" value="1"/>
</dbReference>
<dbReference type="AlphaFoldDB" id="A0A120IEM8"/>
<reference evidence="2 3" key="2">
    <citation type="journal article" date="2016" name="Int. J. Syst. Evol. Microbiol.">
        <title>Lutibacter profundi sp. nov., isolated from a deep-sea hydrothermal system on the Arctic Mid-Ocean Ridge and emended description of the genus Lutibacter.</title>
        <authorList>
            <person name="Le Moine Bauer S."/>
            <person name="Roalkvam I."/>
            <person name="Steen I.H."/>
            <person name="Dahle H."/>
        </authorList>
    </citation>
    <scope>NUCLEOTIDE SEQUENCE [LARGE SCALE GENOMIC DNA]</scope>
    <source>
        <strain evidence="2 3">LP1</strain>
    </source>
</reference>